<name>A0A2G9T9X3_TELCI</name>
<reference evidence="1 2" key="1">
    <citation type="submission" date="2015-09" db="EMBL/GenBank/DDBJ databases">
        <title>Draft genome of the parasitic nematode Teladorsagia circumcincta isolate WARC Sus (inbred).</title>
        <authorList>
            <person name="Mitreva M."/>
        </authorList>
    </citation>
    <scope>NUCLEOTIDE SEQUENCE [LARGE SCALE GENOMIC DNA]</scope>
    <source>
        <strain evidence="1 2">S</strain>
    </source>
</reference>
<sequence>MMSSIRNLMMSFRRLLRILDWVMRRLKIRERVVSQR</sequence>
<organism evidence="1 2">
    <name type="scientific">Teladorsagia circumcincta</name>
    <name type="common">Brown stomach worm</name>
    <name type="synonym">Ostertagia circumcincta</name>
    <dbReference type="NCBI Taxonomy" id="45464"/>
    <lineage>
        <taxon>Eukaryota</taxon>
        <taxon>Metazoa</taxon>
        <taxon>Ecdysozoa</taxon>
        <taxon>Nematoda</taxon>
        <taxon>Chromadorea</taxon>
        <taxon>Rhabditida</taxon>
        <taxon>Rhabditina</taxon>
        <taxon>Rhabditomorpha</taxon>
        <taxon>Strongyloidea</taxon>
        <taxon>Trichostrongylidae</taxon>
        <taxon>Teladorsagia</taxon>
    </lineage>
</organism>
<evidence type="ECO:0000313" key="1">
    <source>
        <dbReference type="EMBL" id="PIO54781.1"/>
    </source>
</evidence>
<dbReference type="AlphaFoldDB" id="A0A2G9T9X3"/>
<evidence type="ECO:0000313" key="2">
    <source>
        <dbReference type="Proteomes" id="UP000230423"/>
    </source>
</evidence>
<dbReference type="EMBL" id="KZ392545">
    <property type="protein sequence ID" value="PIO54781.1"/>
    <property type="molecule type" value="Genomic_DNA"/>
</dbReference>
<keyword evidence="2" id="KW-1185">Reference proteome</keyword>
<gene>
    <name evidence="1" type="ORF">TELCIR_23846</name>
</gene>
<dbReference type="Proteomes" id="UP000230423">
    <property type="component" value="Unassembled WGS sequence"/>
</dbReference>
<accession>A0A2G9T9X3</accession>
<proteinExistence type="predicted"/>
<protein>
    <submittedName>
        <fullName evidence="1">Uncharacterized protein</fullName>
    </submittedName>
</protein>